<name>A0A3P6UD34_CYLGO</name>
<dbReference type="EMBL" id="UYRV01024192">
    <property type="protein sequence ID" value="VDK75011.1"/>
    <property type="molecule type" value="Genomic_DNA"/>
</dbReference>
<reference evidence="2 3" key="1">
    <citation type="submission" date="2018-11" db="EMBL/GenBank/DDBJ databases">
        <authorList>
            <consortium name="Pathogen Informatics"/>
        </authorList>
    </citation>
    <scope>NUCLEOTIDE SEQUENCE [LARGE SCALE GENOMIC DNA]</scope>
</reference>
<evidence type="ECO:0000256" key="1">
    <source>
        <dbReference type="SAM" id="MobiDB-lite"/>
    </source>
</evidence>
<dbReference type="OrthoDB" id="5576441at2759"/>
<dbReference type="PANTHER" id="PTHR21541:SF3">
    <property type="entry name" value="STRUCTURE-SPECIFIC ENDONUCLEASE SUBUNIT SLX4"/>
    <property type="match status" value="1"/>
</dbReference>
<organism evidence="2 3">
    <name type="scientific">Cylicostephanus goldi</name>
    <name type="common">Nematode worm</name>
    <dbReference type="NCBI Taxonomy" id="71465"/>
    <lineage>
        <taxon>Eukaryota</taxon>
        <taxon>Metazoa</taxon>
        <taxon>Ecdysozoa</taxon>
        <taxon>Nematoda</taxon>
        <taxon>Chromadorea</taxon>
        <taxon>Rhabditida</taxon>
        <taxon>Rhabditina</taxon>
        <taxon>Rhabditomorpha</taxon>
        <taxon>Strongyloidea</taxon>
        <taxon>Strongylidae</taxon>
        <taxon>Cylicostephanus</taxon>
    </lineage>
</organism>
<gene>
    <name evidence="2" type="ORF">CGOC_LOCUS7098</name>
</gene>
<dbReference type="CDD" id="cd22999">
    <property type="entry name" value="SAP_SLX4"/>
    <property type="match status" value="1"/>
</dbReference>
<protein>
    <submittedName>
        <fullName evidence="2">Uncharacterized protein</fullName>
    </submittedName>
</protein>
<dbReference type="Proteomes" id="UP000271889">
    <property type="component" value="Unassembled WGS sequence"/>
</dbReference>
<evidence type="ECO:0000313" key="3">
    <source>
        <dbReference type="Proteomes" id="UP000271889"/>
    </source>
</evidence>
<dbReference type="AlphaFoldDB" id="A0A3P6UD34"/>
<feature type="compositionally biased region" description="Polar residues" evidence="1">
    <location>
        <begin position="8"/>
        <end position="18"/>
    </location>
</feature>
<keyword evidence="3" id="KW-1185">Reference proteome</keyword>
<sequence length="199" mass="21635">MEGHETNENSFTINSDASNFVPPVAQSTPAEPAKKKARFGSNVKVLKTSGITPMPCYEGMTDEELKRELSKFGLKPMGRKRAVNMLRRIYDEVHPVIDPGTPTARPLLSENKAGTSPQKGGKKKKARDKALTTISEDTAAASLPTSSAENDAAHEEDSVDGELSLFYLRCFLYPLTSTTVAGLAVREFILKSIDCVEVS</sequence>
<accession>A0A3P6UD34</accession>
<evidence type="ECO:0000313" key="2">
    <source>
        <dbReference type="EMBL" id="VDK75011.1"/>
    </source>
</evidence>
<dbReference type="GO" id="GO:0000712">
    <property type="term" value="P:resolution of meiotic recombination intermediates"/>
    <property type="evidence" value="ECO:0007669"/>
    <property type="project" value="TreeGrafter"/>
</dbReference>
<dbReference type="GO" id="GO:0033557">
    <property type="term" value="C:Slx1-Slx4 complex"/>
    <property type="evidence" value="ECO:0007669"/>
    <property type="project" value="TreeGrafter"/>
</dbReference>
<proteinExistence type="predicted"/>
<dbReference type="PANTHER" id="PTHR21541">
    <property type="entry name" value="BTB POZ DOMAIN CONTAINING 12"/>
    <property type="match status" value="1"/>
</dbReference>
<feature type="region of interest" description="Disordered" evidence="1">
    <location>
        <begin position="1"/>
        <end position="39"/>
    </location>
</feature>
<feature type="region of interest" description="Disordered" evidence="1">
    <location>
        <begin position="97"/>
        <end position="155"/>
    </location>
</feature>